<protein>
    <recommendedName>
        <fullName evidence="8">UBR-type domain-containing protein</fullName>
    </recommendedName>
</protein>
<evidence type="ECO:0000259" key="8">
    <source>
        <dbReference type="PROSITE" id="PS51157"/>
    </source>
</evidence>
<dbReference type="EMBL" id="CAJZBQ010000040">
    <property type="protein sequence ID" value="CAG9326502.1"/>
    <property type="molecule type" value="Genomic_DNA"/>
</dbReference>
<evidence type="ECO:0000313" key="9">
    <source>
        <dbReference type="EMBL" id="CAG9326502.1"/>
    </source>
</evidence>
<keyword evidence="2" id="KW-0479">Metal-binding</keyword>
<dbReference type="GO" id="GO:0008270">
    <property type="term" value="F:zinc ion binding"/>
    <property type="evidence" value="ECO:0007669"/>
    <property type="project" value="UniProtKB-KW"/>
</dbReference>
<dbReference type="PANTHER" id="PTHR21725">
    <property type="entry name" value="E3 UBIQUITIN-PROTEIN LIGASE UBR4"/>
    <property type="match status" value="1"/>
</dbReference>
<dbReference type="InterPro" id="IPR016024">
    <property type="entry name" value="ARM-type_fold"/>
</dbReference>
<keyword evidence="3 6" id="KW-0863">Zinc-finger</keyword>
<feature type="compositionally biased region" description="Acidic residues" evidence="7">
    <location>
        <begin position="536"/>
        <end position="564"/>
    </location>
</feature>
<comment type="similarity">
    <text evidence="1 6">Belongs to the UBR4 family.</text>
</comment>
<organism evidence="9 10">
    <name type="scientific">Blepharisma stoltei</name>
    <dbReference type="NCBI Taxonomy" id="1481888"/>
    <lineage>
        <taxon>Eukaryota</taxon>
        <taxon>Sar</taxon>
        <taxon>Alveolata</taxon>
        <taxon>Ciliophora</taxon>
        <taxon>Postciliodesmatophora</taxon>
        <taxon>Heterotrichea</taxon>
        <taxon>Heterotrichida</taxon>
        <taxon>Blepharismidae</taxon>
        <taxon>Blepharisma</taxon>
    </lineage>
</organism>
<gene>
    <name evidence="9" type="ORF">BSTOLATCC_MIC40928</name>
</gene>
<dbReference type="SUPFAM" id="SSF48371">
    <property type="entry name" value="ARM repeat"/>
    <property type="match status" value="1"/>
</dbReference>
<name>A0AAU9JGZ0_9CILI</name>
<dbReference type="SMART" id="SM00396">
    <property type="entry name" value="ZnF_UBR1"/>
    <property type="match status" value="1"/>
</dbReference>
<evidence type="ECO:0000256" key="2">
    <source>
        <dbReference type="ARBA" id="ARBA00022723"/>
    </source>
</evidence>
<evidence type="ECO:0000256" key="1">
    <source>
        <dbReference type="ARBA" id="ARBA00009970"/>
    </source>
</evidence>
<feature type="compositionally biased region" description="Basic and acidic residues" evidence="7">
    <location>
        <begin position="517"/>
        <end position="535"/>
    </location>
</feature>
<reference evidence="9" key="1">
    <citation type="submission" date="2021-09" db="EMBL/GenBank/DDBJ databases">
        <authorList>
            <consortium name="AG Swart"/>
            <person name="Singh M."/>
            <person name="Singh A."/>
            <person name="Seah K."/>
            <person name="Emmerich C."/>
        </authorList>
    </citation>
    <scope>NUCLEOTIDE SEQUENCE</scope>
    <source>
        <strain evidence="9">ATCC30299</strain>
    </source>
</reference>
<dbReference type="InterPro" id="IPR045189">
    <property type="entry name" value="UBR4-like"/>
</dbReference>
<feature type="region of interest" description="UBR4 E3 catalytic module" evidence="6">
    <location>
        <begin position="3171"/>
        <end position="3627"/>
    </location>
</feature>
<dbReference type="CDD" id="cd19674">
    <property type="entry name" value="UBR-box_UBR4_like"/>
    <property type="match status" value="1"/>
</dbReference>
<sequence length="3627" mass="412926">MESFSKELALAIRLTKILSGKEEVTCNPTKEFFDEIKEHLGSELSPQLRIKALYFLVRITQKPYTQLLVQEQEYALWLALALLEKHSSYRPLIFKSQLLALKVLGNLGLYLQHQELVTEEEQNSWQRCEPLLTALFQFLHKNQPFTVSPCPTFLESSFPAFFMPAALPDDFTSVNLENSVPQNFSLFDEAYAAQKVFLNFITQVFKHYNSPIHMIYILLDLIATSCKVTDYEAFTSALESFKAWNDMRNDVGMSSQLIVLFGRIELGENVPQSLNEQILLQLCKLLIYNEQHFSQYYIDLLNESTLIDLCTAIIERLQPISADSSLHLPPLKISGYGKEHYEEADTSPEEFCTYHRTGTNYEMQHWYYCYTCKLVANKGTCNVCAKKCHAGHQVVYSRKGNFFCDCGDNQGSPACKCMPKGAKRKSHASKMFEREQDEIEIRYEDLHSSELRDLLGREVPYFGNPSDQGRLRIHELQIPSLYSSPQRSLGSAFVQMEELPQYQEFSGINISSPPYEIHSEDIHSESDEEEKKGFEEDSGMEIEIEDSELNESEEEEEEEEEPEEDSKSQISSDASEEEKPSSPKKQSPMKKQLPLETLEVCEAAMGLVKRTLARLTDTHAETIKGLFYPKIIEYSKQLSKVLCTFKGIASPLKVPYTDHRELKELTSKYPGIRNSLAICHDIGVVLSAEGNRLLSLDSSLFNCTGNEVERSNITVLAKNVFPFHIMSITVNPNNSRLVAICGVNQCAFIQLTNKQHKGHIEKKISFSLISGESKLIIVKSRWLPGSQTELAICTTEDIRIFDFSRDIICPVKCFRSLAIDLTDLVIYKNILIASSSSGILYRQEIIDTNEPLYMSESIQLPSYLNNQKIISVNWSEAQEVLIVSLLGGRCMFGKLNREATAFTNDLYLDFQNEQSSAFLSWTSAALNQILSVPTVDSLVCVGLNRKSSSIPVLVKITDEKCTLNPLKKSTGYVEGICIYSHNGKHILLSQYDDGSLLTNSILLDEETQDSHVDLESLNKYLTLDHLPQTITMPITFFEKAIPLNTMRMFGAQGINRNDVIISGDPAIAFGNSKIALEKLSFDRNADTAGLISTALPDPSTITITISLEGTSASTLVLCGFKLFVETGPCSHIEIMNRKIQLQYQKRWYDLPLCDIEIVKGYLNKQITVKIVTQNAGRHPIRLFHFEIFGFSQATFALDSKLVELSKAALGLANSEDQIYSYKHLNWKKKFSTLDSLPGQQKELIVYLNALASTIPTNCSVDSIISLIINLSIQNFSSPNSLYSIAIKDCLKNLLSSMGLEENYTALKGLVLCYSMSAIEKPSEKLAKAVVKSLSHLIRDQLPLFFFLLNSNPKICSLLDETLNSTTKLQILDDFLKVLLYAAQFFTNKAIKDINEQDKIAAIYHMNPILTEEPISIIINLLKSANSGYKEEIITKINQHAKKHAKMWLKQVNEKSPYLVTNAMPLIYDESLMDISTQIQAILSISEKIETNIYCADVCHLLIYHLCADWKGPLYQVDGLMCMLDKLVKLIEKLWIKEEFEDSRYYTLISNSIKRELNMVSPAHENEGRVYFLFFTNILTSYFRPKDDKYSKAHKIHRSIVTSLIRHFNDETFSKLFHQLQVSYTRFSTGKGSIKAVYKNDVLEEVVEERNHLELIKPENPMLMNEWEGAFGSEIFATELDQFLISNLIDLCYNLVTGSNSEVIEKQKDILELIDGGMQIEMTSQKPCQLSNDWVNLLIKILLEPSLQFLQPSADKLLQSAFLDRKEYLLAYHMQKIDANLASITKVMTKTSDFRAASYHDTLGLLKQLTQIKSTILNSQEILPEIFKKFITESNTLRMLITMSLTLLPPVNQECLSILNSIIKTENLQEAKIFVEQNSYIWEELLDTHLPIMIDKLSLYGDTQFANYIADLLLGLSRIANSSQIKKLAVLMLDNFQTMINLGVNSKYFLANIIEMMNSISFNKNIYQAFCNGIVTTINKSSNKLSENIDAEVYDILMTIFSTTGFHWFILDPEPCLKCFGAEEYKLGLMKLVDLQSEIRFSDSCFFTRFKDPVKVSKVEIKLTELRGHKAITGCTLYFCNKDSQDLTELKNNWSVWHKIKTVNIKPASTSMIEIDLPTEITMLNLLIELHTVNVIRVSQDESGQGIYTGRYLSGRSRYSFLSSNKAEIKGDVVGVSVGNEREVIPCPRCNKVVEDKYGICSCGENAFQCLQCRNINYENLDAFLCTECGESRYCKIEILLQCSIDAIYESITSNKELSDAEAKIDTYLETIQSYYEHLPKSRETLCSLANKLKGYSSKKEFKDQAQNKEFSPIIYNLGVILKEFQDSYYDVMICVKSVVLLRHAIMNYKRSETTVGSLAMENSLTNCFGCNYHYLKQLLKSLKMLRNKQLKEMLINEYNIIDILVQNTIRSYSQPIRKKGRKVLIELAYESEAGCRQLFKMIRSHITSMLGWKPFLVTSVREEVQLLLEFTSKFLQPSPTESSTISELTLKEFWHIFFIMLEKSWEDSRVGELISSFLDSILDMIFKTLILIPDIDNIPTDPGLAELFISNPAFIKTRESLTNTNEIFMKSILNGSCYGLYDKWQNSQQGTPNSQKFLLKNNWLVDCLLYAGSARVQDLSRMILLCLASSGIWEEVLKIILEVLPQALEVSHQGSDYYFTLLYSLLIEKNCTTSKVLEQLLKATELCVQQVLAEQEKAQAKGAYIVNISLGHGLVCLLGMISNLSSFLWGKEIIRNSKNLANYIMNSFLNVRKIHFVKNKVISESQGYLEKLFDLLHLDCSEEQRHNFLLECIEALLQRQDDPLAQSFLIQQITRIIAPAKPEPVYCLKLEKAPTQEEFIRGNMEKNPYSSKEVGPLMSNVRERICKELEYSDPEILELLVAEQIVAPSLSVNDVYEHVLWPTLKNLNPKYQGKNPSEFSPEELPPMIITFRLAGLDGEATENIIESIPGTGNIEEDPEIKYAITSVLGQDIKGSSMIAYCLELLRSSWVQHVSDSVLNLLYYSCQISINRHKLCETGGVPVLFDILHRIPETEFINILKIISLLIEDPNTQPYIARSAEPIKIMLNLLMKYPMSENLQMFTKITHFLPYLCHTNYQACRVLVNFFKTQINISSFNQSLPATQEILSCLVLMLDNLPAAHSTLRDEFLSSGLTQQSVTEFTNLDPYQISPQNAVSILKVLKGLMRAHPPSQSLLKPALIEKIFSMKNASHDIGPAAEMLIEAILDNKKSSNPAVSDLLEIMILNEDEQRREKANKKREEVLKQFQVPDLNKFGDMLDEEAGLACVICKEGYTLRPDDLLGFYVFVTPVQIHTGIEHPAGEGDVIPIMSLVTHFNPIHLSCHREAARAEKNMKKPKSEWEGATIRNQHTKCNNWYPIWGPKITRQDYSMGVQRMFSSYNLMESRVHNEIHNLRLQLQRFGLEESFSKESKGGGPEHNLQAIPYMLHMIWYLLEEEPNQVSFINDSIDAFMGSLDNLKQDQLTYFMTLCLVMMKPSKWNEIRLALVEAAMKSAKNSPRFETKLAFITVGNEASTGEKCVLGSLRVLLIVMRLIDLIFGMLFQGLQENQWKEQTHQLLQSGDPIIQDNSMVIFEEYKRFLNLTSLEEVLNVMNLRHKILEKYQSLANWFN</sequence>
<dbReference type="Pfam" id="PF02207">
    <property type="entry name" value="zf-UBR"/>
    <property type="match status" value="1"/>
</dbReference>
<keyword evidence="4" id="KW-0862">Zinc</keyword>
<proteinExistence type="inferred from homology"/>
<keyword evidence="10" id="KW-1185">Reference proteome</keyword>
<evidence type="ECO:0000256" key="3">
    <source>
        <dbReference type="ARBA" id="ARBA00022771"/>
    </source>
</evidence>
<dbReference type="PANTHER" id="PTHR21725:SF1">
    <property type="entry name" value="E3 UBIQUITIN-PROTEIN LIGASE UBR4"/>
    <property type="match status" value="1"/>
</dbReference>
<dbReference type="Proteomes" id="UP001162131">
    <property type="component" value="Unassembled WGS sequence"/>
</dbReference>
<dbReference type="PROSITE" id="PS51157">
    <property type="entry name" value="ZF_UBR"/>
    <property type="match status" value="1"/>
</dbReference>
<feature type="region of interest" description="Disordered" evidence="7">
    <location>
        <begin position="507"/>
        <end position="593"/>
    </location>
</feature>
<dbReference type="InterPro" id="IPR025704">
    <property type="entry name" value="E3_Ub_ligase_UBR4_C"/>
</dbReference>
<evidence type="ECO:0000256" key="5">
    <source>
        <dbReference type="PROSITE-ProRule" id="PRU00508"/>
    </source>
</evidence>
<evidence type="ECO:0000256" key="6">
    <source>
        <dbReference type="PROSITE-ProRule" id="PRU01388"/>
    </source>
</evidence>
<dbReference type="PROSITE" id="PS52043">
    <property type="entry name" value="UBR4_E3"/>
    <property type="match status" value="1"/>
</dbReference>
<evidence type="ECO:0000256" key="7">
    <source>
        <dbReference type="SAM" id="MobiDB-lite"/>
    </source>
</evidence>
<evidence type="ECO:0000256" key="4">
    <source>
        <dbReference type="ARBA" id="ARBA00022833"/>
    </source>
</evidence>
<feature type="zinc finger region" description="UBR-type" evidence="5">
    <location>
        <begin position="350"/>
        <end position="420"/>
    </location>
</feature>
<dbReference type="Pfam" id="PF13764">
    <property type="entry name" value="E3_UbLigase_R4"/>
    <property type="match status" value="1"/>
</dbReference>
<dbReference type="InterPro" id="IPR003126">
    <property type="entry name" value="Znf_UBR"/>
</dbReference>
<accession>A0AAU9JGZ0</accession>
<feature type="domain" description="UBR-type" evidence="8">
    <location>
        <begin position="350"/>
        <end position="420"/>
    </location>
</feature>
<evidence type="ECO:0000313" key="10">
    <source>
        <dbReference type="Proteomes" id="UP001162131"/>
    </source>
</evidence>
<comment type="caution">
    <text evidence="9">The sequence shown here is derived from an EMBL/GenBank/DDBJ whole genome shotgun (WGS) entry which is preliminary data.</text>
</comment>